<dbReference type="VEuPathDB" id="TriTrypDB:BCY84_22102"/>
<dbReference type="AlphaFoldDB" id="A0A7J6XK61"/>
<feature type="region of interest" description="Disordered" evidence="1">
    <location>
        <begin position="96"/>
        <end position="200"/>
    </location>
</feature>
<name>A0A7J6XK61_TRYCR</name>
<dbReference type="EMBL" id="JABDHM010000403">
    <property type="protein sequence ID" value="KAF5214914.1"/>
    <property type="molecule type" value="Genomic_DNA"/>
</dbReference>
<sequence length="200" mass="21346">MKFHGQRMARVAPKHDVGLNTTSAQVPGDAPQEESGGEVAVEAAGVDEAERKEVAAHQDTVQHAPSPIYERPSQSSSFSNGGFAALDWREECTVQEIFKQPPLSDAPEKTETYRREDKAPAAEADNSTAFITAAEFNAATSTTTTNHNASHLNGEDAGPSTEEVEKKNATTKPKAHQPAQLPPQPTVRGSRGTPPPPLTI</sequence>
<proteinExistence type="predicted"/>
<gene>
    <name evidence="2" type="ORF">ECC02_012442</name>
</gene>
<evidence type="ECO:0000313" key="2">
    <source>
        <dbReference type="EMBL" id="KAF5214914.1"/>
    </source>
</evidence>
<organism evidence="2 3">
    <name type="scientific">Trypanosoma cruzi</name>
    <dbReference type="NCBI Taxonomy" id="5693"/>
    <lineage>
        <taxon>Eukaryota</taxon>
        <taxon>Discoba</taxon>
        <taxon>Euglenozoa</taxon>
        <taxon>Kinetoplastea</taxon>
        <taxon>Metakinetoplastina</taxon>
        <taxon>Trypanosomatida</taxon>
        <taxon>Trypanosomatidae</taxon>
        <taxon>Trypanosoma</taxon>
        <taxon>Schizotrypanum</taxon>
    </lineage>
</organism>
<feature type="region of interest" description="Disordered" evidence="1">
    <location>
        <begin position="1"/>
        <end position="82"/>
    </location>
</feature>
<feature type="compositionally biased region" description="Low complexity" evidence="1">
    <location>
        <begin position="132"/>
        <end position="149"/>
    </location>
</feature>
<reference evidence="2 3" key="1">
    <citation type="journal article" date="2019" name="Genome Biol. Evol.">
        <title>Nanopore Sequencing Significantly Improves Genome Assembly of the Protozoan Parasite Trypanosoma cruzi.</title>
        <authorList>
            <person name="Diaz-Viraque F."/>
            <person name="Pita S."/>
            <person name="Greif G."/>
            <person name="de Souza R.C.M."/>
            <person name="Iraola G."/>
            <person name="Robello C."/>
        </authorList>
    </citation>
    <scope>NUCLEOTIDE SEQUENCE [LARGE SCALE GENOMIC DNA]</scope>
    <source>
        <strain evidence="2 3">Berenice</strain>
    </source>
</reference>
<protein>
    <submittedName>
        <fullName evidence="2">Uncharacterized protein</fullName>
    </submittedName>
</protein>
<feature type="compositionally biased region" description="Low complexity" evidence="1">
    <location>
        <begin position="37"/>
        <end position="46"/>
    </location>
</feature>
<evidence type="ECO:0000256" key="1">
    <source>
        <dbReference type="SAM" id="MobiDB-lite"/>
    </source>
</evidence>
<accession>A0A7J6XK61</accession>
<feature type="compositionally biased region" description="Basic and acidic residues" evidence="1">
    <location>
        <begin position="106"/>
        <end position="120"/>
    </location>
</feature>
<dbReference type="Proteomes" id="UP000583944">
    <property type="component" value="Unassembled WGS sequence"/>
</dbReference>
<dbReference type="VEuPathDB" id="TriTrypDB:ECC02_012442"/>
<evidence type="ECO:0000313" key="3">
    <source>
        <dbReference type="Proteomes" id="UP000583944"/>
    </source>
</evidence>
<comment type="caution">
    <text evidence="2">The sequence shown here is derived from an EMBL/GenBank/DDBJ whole genome shotgun (WGS) entry which is preliminary data.</text>
</comment>